<protein>
    <submittedName>
        <fullName evidence="1">Uncharacterized protein</fullName>
    </submittedName>
</protein>
<gene>
    <name evidence="1" type="ORF">IPOD504_LOCUS7547</name>
</gene>
<sequence>MLVMLREQKKASLPALRLLDSSNRKNTLFLQRIRQARGSRGRMLHAPHSHSSILASYIAPGSKAMPFVPRVV</sequence>
<dbReference type="Proteomes" id="UP000837857">
    <property type="component" value="Chromosome 2"/>
</dbReference>
<organism evidence="1 2">
    <name type="scientific">Iphiclides podalirius</name>
    <name type="common">scarce swallowtail</name>
    <dbReference type="NCBI Taxonomy" id="110791"/>
    <lineage>
        <taxon>Eukaryota</taxon>
        <taxon>Metazoa</taxon>
        <taxon>Ecdysozoa</taxon>
        <taxon>Arthropoda</taxon>
        <taxon>Hexapoda</taxon>
        <taxon>Insecta</taxon>
        <taxon>Pterygota</taxon>
        <taxon>Neoptera</taxon>
        <taxon>Endopterygota</taxon>
        <taxon>Lepidoptera</taxon>
        <taxon>Glossata</taxon>
        <taxon>Ditrysia</taxon>
        <taxon>Papilionoidea</taxon>
        <taxon>Papilionidae</taxon>
        <taxon>Papilioninae</taxon>
        <taxon>Iphiclides</taxon>
    </lineage>
</organism>
<evidence type="ECO:0000313" key="1">
    <source>
        <dbReference type="EMBL" id="CAH2050582.1"/>
    </source>
</evidence>
<evidence type="ECO:0000313" key="2">
    <source>
        <dbReference type="Proteomes" id="UP000837857"/>
    </source>
</evidence>
<reference evidence="1" key="1">
    <citation type="submission" date="2022-03" db="EMBL/GenBank/DDBJ databases">
        <authorList>
            <person name="Martin H S."/>
        </authorList>
    </citation>
    <scope>NUCLEOTIDE SEQUENCE</scope>
</reference>
<proteinExistence type="predicted"/>
<keyword evidence="2" id="KW-1185">Reference proteome</keyword>
<name>A0ABN8IGC9_9NEOP</name>
<dbReference type="EMBL" id="OW152814">
    <property type="protein sequence ID" value="CAH2050582.1"/>
    <property type="molecule type" value="Genomic_DNA"/>
</dbReference>
<accession>A0ABN8IGC9</accession>
<feature type="non-terminal residue" evidence="1">
    <location>
        <position position="1"/>
    </location>
</feature>